<sequence length="223" mass="25174">MSEKEPNIYSNNPPSESFEKKETATVELTQTDCDVISYLTREELANLELTVRRNKGMEDKVSKDITKEAKEKIRNLSRVRQELLSAGFPMDMKPSPGHEAIIISPQKGQRRVSEDELKDRMAFSIKNGTAMEGEKTSKQVTIKSIGLEPKSIEVWQNLRELLEKSKGGELMEKYGLMKTARPRVSTLLEGIVEEGHEGQNVSRENIRDEANKMIDNALVGLPL</sequence>
<reference evidence="2 3" key="1">
    <citation type="journal article" date="2016" name="Nat. Commun.">
        <title>Thousands of microbial genomes shed light on interconnected biogeochemical processes in an aquifer system.</title>
        <authorList>
            <person name="Anantharaman K."/>
            <person name="Brown C.T."/>
            <person name="Hug L.A."/>
            <person name="Sharon I."/>
            <person name="Castelle C.J."/>
            <person name="Probst A.J."/>
            <person name="Thomas B.C."/>
            <person name="Singh A."/>
            <person name="Wilkins M.J."/>
            <person name="Karaoz U."/>
            <person name="Brodie E.L."/>
            <person name="Williams K.H."/>
            <person name="Hubbard S.S."/>
            <person name="Banfield J.F."/>
        </authorList>
    </citation>
    <scope>NUCLEOTIDE SEQUENCE [LARGE SCALE GENOMIC DNA]</scope>
</reference>
<accession>A0A1G2HSR1</accession>
<dbReference type="Proteomes" id="UP000177190">
    <property type="component" value="Unassembled WGS sequence"/>
</dbReference>
<evidence type="ECO:0000256" key="1">
    <source>
        <dbReference type="SAM" id="MobiDB-lite"/>
    </source>
</evidence>
<gene>
    <name evidence="2" type="ORF">A2812_00050</name>
</gene>
<comment type="caution">
    <text evidence="2">The sequence shown here is derived from an EMBL/GenBank/DDBJ whole genome shotgun (WGS) entry which is preliminary data.</text>
</comment>
<name>A0A1G2HSR1_9BACT</name>
<evidence type="ECO:0000313" key="2">
    <source>
        <dbReference type="EMBL" id="OGZ65517.1"/>
    </source>
</evidence>
<protein>
    <submittedName>
        <fullName evidence="2">Uncharacterized protein</fullName>
    </submittedName>
</protein>
<organism evidence="2 3">
    <name type="scientific">Candidatus Staskawiczbacteria bacterium RIFCSPHIGHO2_01_FULL_36_16</name>
    <dbReference type="NCBI Taxonomy" id="1802200"/>
    <lineage>
        <taxon>Bacteria</taxon>
        <taxon>Candidatus Staskawicziibacteriota</taxon>
    </lineage>
</organism>
<proteinExistence type="predicted"/>
<dbReference type="STRING" id="1802200.A2812_00050"/>
<evidence type="ECO:0000313" key="3">
    <source>
        <dbReference type="Proteomes" id="UP000177190"/>
    </source>
</evidence>
<feature type="region of interest" description="Disordered" evidence="1">
    <location>
        <begin position="1"/>
        <end position="24"/>
    </location>
</feature>
<dbReference type="EMBL" id="MHOM01000005">
    <property type="protein sequence ID" value="OGZ65517.1"/>
    <property type="molecule type" value="Genomic_DNA"/>
</dbReference>
<dbReference type="AlphaFoldDB" id="A0A1G2HSR1"/>